<dbReference type="PANTHER" id="PTHR36834">
    <property type="entry name" value="MEMBRANE PROTEIN-RELATED"/>
    <property type="match status" value="1"/>
</dbReference>
<dbReference type="InterPro" id="IPR053150">
    <property type="entry name" value="Teicoplanin_resist-assoc"/>
</dbReference>
<evidence type="ECO:0000313" key="3">
    <source>
        <dbReference type="EMBL" id="HJH50063.1"/>
    </source>
</evidence>
<evidence type="ECO:0000259" key="2">
    <source>
        <dbReference type="Pfam" id="PF04892"/>
    </source>
</evidence>
<evidence type="ECO:0000313" key="4">
    <source>
        <dbReference type="Proteomes" id="UP000813420"/>
    </source>
</evidence>
<feature type="domain" description="VanZ-like" evidence="2">
    <location>
        <begin position="17"/>
        <end position="143"/>
    </location>
</feature>
<feature type="transmembrane region" description="Helical" evidence="1">
    <location>
        <begin position="98"/>
        <end position="115"/>
    </location>
</feature>
<feature type="transmembrane region" description="Helical" evidence="1">
    <location>
        <begin position="127"/>
        <end position="146"/>
    </location>
</feature>
<protein>
    <submittedName>
        <fullName evidence="3">VanZ family protein</fullName>
    </submittedName>
</protein>
<dbReference type="Proteomes" id="UP000813420">
    <property type="component" value="Unassembled WGS sequence"/>
</dbReference>
<dbReference type="PANTHER" id="PTHR36834:SF1">
    <property type="entry name" value="INTEGRAL MEMBRANE PROTEIN"/>
    <property type="match status" value="1"/>
</dbReference>
<organism evidence="3 4">
    <name type="scientific">Merdimonas faecis</name>
    <dbReference type="NCBI Taxonomy" id="1653435"/>
    <lineage>
        <taxon>Bacteria</taxon>
        <taxon>Bacillati</taxon>
        <taxon>Bacillota</taxon>
        <taxon>Clostridia</taxon>
        <taxon>Lachnospirales</taxon>
        <taxon>Lachnospiraceae</taxon>
        <taxon>Merdimonas</taxon>
    </lineage>
</organism>
<dbReference type="InterPro" id="IPR006976">
    <property type="entry name" value="VanZ-like"/>
</dbReference>
<feature type="transmembrane region" description="Helical" evidence="1">
    <location>
        <begin position="12"/>
        <end position="30"/>
    </location>
</feature>
<reference evidence="3" key="2">
    <citation type="submission" date="2021-09" db="EMBL/GenBank/DDBJ databases">
        <authorList>
            <person name="Gilroy R."/>
        </authorList>
    </citation>
    <scope>NUCLEOTIDE SEQUENCE</scope>
    <source>
        <strain evidence="3">USAMLcec4-12693</strain>
    </source>
</reference>
<dbReference type="Pfam" id="PF04892">
    <property type="entry name" value="VanZ"/>
    <property type="match status" value="1"/>
</dbReference>
<proteinExistence type="predicted"/>
<dbReference type="OrthoDB" id="9805025at2"/>
<comment type="caution">
    <text evidence="3">The sequence shown here is derived from an EMBL/GenBank/DDBJ whole genome shotgun (WGS) entry which is preliminary data.</text>
</comment>
<dbReference type="RefSeq" id="WP_070087457.1">
    <property type="nucleotide sequence ID" value="NZ_CABMJS010000001.1"/>
</dbReference>
<accession>A0A9D2VYH5</accession>
<feature type="transmembrane region" description="Helical" evidence="1">
    <location>
        <begin position="65"/>
        <end position="86"/>
    </location>
</feature>
<evidence type="ECO:0000256" key="1">
    <source>
        <dbReference type="SAM" id="Phobius"/>
    </source>
</evidence>
<dbReference type="AlphaFoldDB" id="A0A9D2VYH5"/>
<keyword evidence="1" id="KW-0812">Transmembrane</keyword>
<name>A0A9D2VYH5_9FIRM</name>
<keyword evidence="1" id="KW-0472">Membrane</keyword>
<reference evidence="3" key="1">
    <citation type="journal article" date="2021" name="PeerJ">
        <title>Extensive microbial diversity within the chicken gut microbiome revealed by metagenomics and culture.</title>
        <authorList>
            <person name="Gilroy R."/>
            <person name="Ravi A."/>
            <person name="Getino M."/>
            <person name="Pursley I."/>
            <person name="Horton D.L."/>
            <person name="Alikhan N.F."/>
            <person name="Baker D."/>
            <person name="Gharbi K."/>
            <person name="Hall N."/>
            <person name="Watson M."/>
            <person name="Adriaenssens E.M."/>
            <person name="Foster-Nyarko E."/>
            <person name="Jarju S."/>
            <person name="Secka A."/>
            <person name="Antonio M."/>
            <person name="Oren A."/>
            <person name="Chaudhuri R.R."/>
            <person name="La Ragione R."/>
            <person name="Hildebrand F."/>
            <person name="Pallen M.J."/>
        </authorList>
    </citation>
    <scope>NUCLEOTIDE SEQUENCE</scope>
    <source>
        <strain evidence="3">USAMLcec4-12693</strain>
    </source>
</reference>
<keyword evidence="1" id="KW-1133">Transmembrane helix</keyword>
<dbReference type="EMBL" id="DYXE01000064">
    <property type="protein sequence ID" value="HJH50063.1"/>
    <property type="molecule type" value="Genomic_DNA"/>
</dbReference>
<sequence length="161" mass="19172">MNNKTRKRIRVLGKILFILYVIFIVYFLIFSDWYGRTGEMQEYHYNLVLFKEIRRFWEYRDQVGFFAMFTNLFGNVIIFIPFGFFLPMASRYRSLLGTVFYSFGLSLCVETFQLFSRVGSFDVDDLLLNTIGGLAGYIIFVICAAIRRRHVTKKKKSKKRR</sequence>
<gene>
    <name evidence="3" type="ORF">K8V39_07350</name>
</gene>